<keyword evidence="3" id="KW-1185">Reference proteome</keyword>
<proteinExistence type="predicted"/>
<comment type="caution">
    <text evidence="2">The sequence shown here is derived from an EMBL/GenBank/DDBJ whole genome shotgun (WGS) entry which is preliminary data.</text>
</comment>
<dbReference type="EMBL" id="JAZGQO010000021">
    <property type="protein sequence ID" value="KAK6165926.1"/>
    <property type="molecule type" value="Genomic_DNA"/>
</dbReference>
<protein>
    <submittedName>
        <fullName evidence="2">Uncharacterized protein</fullName>
    </submittedName>
</protein>
<reference evidence="2 3" key="1">
    <citation type="submission" date="2024-01" db="EMBL/GenBank/DDBJ databases">
        <title>The genome of the rayed Mediterranean limpet Patella caerulea (Linnaeus, 1758).</title>
        <authorList>
            <person name="Anh-Thu Weber A."/>
            <person name="Halstead-Nussloch G."/>
        </authorList>
    </citation>
    <scope>NUCLEOTIDE SEQUENCE [LARGE SCALE GENOMIC DNA]</scope>
    <source>
        <strain evidence="2">AATW-2023a</strain>
        <tissue evidence="2">Whole specimen</tissue>
    </source>
</reference>
<dbReference type="AlphaFoldDB" id="A0AAN8GBB0"/>
<gene>
    <name evidence="2" type="ORF">SNE40_022732</name>
</gene>
<evidence type="ECO:0000313" key="2">
    <source>
        <dbReference type="EMBL" id="KAK6165926.1"/>
    </source>
</evidence>
<dbReference type="Proteomes" id="UP001347796">
    <property type="component" value="Unassembled WGS sequence"/>
</dbReference>
<organism evidence="2 3">
    <name type="scientific">Patella caerulea</name>
    <name type="common">Rayed Mediterranean limpet</name>
    <dbReference type="NCBI Taxonomy" id="87958"/>
    <lineage>
        <taxon>Eukaryota</taxon>
        <taxon>Metazoa</taxon>
        <taxon>Spiralia</taxon>
        <taxon>Lophotrochozoa</taxon>
        <taxon>Mollusca</taxon>
        <taxon>Gastropoda</taxon>
        <taxon>Patellogastropoda</taxon>
        <taxon>Patelloidea</taxon>
        <taxon>Patellidae</taxon>
        <taxon>Patella</taxon>
    </lineage>
</organism>
<feature type="region of interest" description="Disordered" evidence="1">
    <location>
        <begin position="1"/>
        <end position="26"/>
    </location>
</feature>
<evidence type="ECO:0000313" key="3">
    <source>
        <dbReference type="Proteomes" id="UP001347796"/>
    </source>
</evidence>
<sequence length="140" mass="15939">MKANWLEAINKPEAKQNVSDSNKERRMRPQFNLAPLLNLFRFAKNTPTQSNGHIDACLTKGEQNRHQKTAGRREIPTVSMESLNPRRPVVLIKIRKSAVINMYSGFFQDQSRVSPARITAPTFCIRCNTIVDGQHVLCYA</sequence>
<accession>A0AAN8GBB0</accession>
<name>A0AAN8GBB0_PATCE</name>
<evidence type="ECO:0000256" key="1">
    <source>
        <dbReference type="SAM" id="MobiDB-lite"/>
    </source>
</evidence>